<keyword evidence="3" id="KW-1185">Reference proteome</keyword>
<gene>
    <name evidence="2" type="ORF">ANN_05988</name>
</gene>
<dbReference type="EMBL" id="JAJSOF020000011">
    <property type="protein sequence ID" value="KAJ4444198.1"/>
    <property type="molecule type" value="Genomic_DNA"/>
</dbReference>
<sequence length="468" mass="52876">MSPGFSTESYPAFARIGLRENPGKNLNQRLPLLYLKTAVSIPAITHSVTPTPFPRHRCDVSIRVCFQQGFNAYHEWHSAKSFERILNQTLTSYRGMGTKAMHAVKVNSTDLVSIVRSRNMFAFSSDERAFNMESYFRTALNKILQTNCKNDSSHGTVIIAYILSIVEMGWKGCYSDHTRVVTEASAAIVLASKDCPRFGGGALVPGPSIPCTLPAISTTIVERYKDLRHLSTASILNLKPLFSAFVIHFGKYFVNTREYCNLDFPDSSKDLLMVVIVQESSSQSTMVQAIRSNNKLSQWRPIYSGVRQGCGLSPILFIIYINRIIQDWRQTRHGFIPINRNLQLDALLFADDLVLMASTEDDLQYSVHNLNKIRSFVYIRAIPSQIARNIDKIDLAIFKYNETFSGTDLWSNGQRVWPRNQVARVRIPVGGYDSKHKKRIVYPVIRSAILPVPHGPDVPITVRLENLE</sequence>
<evidence type="ECO:0000313" key="3">
    <source>
        <dbReference type="Proteomes" id="UP001148838"/>
    </source>
</evidence>
<accession>A0ABQ8TE37</accession>
<feature type="domain" description="Reverse transcriptase" evidence="1">
    <location>
        <begin position="286"/>
        <end position="370"/>
    </location>
</feature>
<dbReference type="PANTHER" id="PTHR47027:SF20">
    <property type="entry name" value="REVERSE TRANSCRIPTASE-LIKE PROTEIN WITH RNA-DIRECTED DNA POLYMERASE DOMAIN"/>
    <property type="match status" value="1"/>
</dbReference>
<proteinExistence type="predicted"/>
<protein>
    <recommendedName>
        <fullName evidence="1">Reverse transcriptase domain-containing protein</fullName>
    </recommendedName>
</protein>
<evidence type="ECO:0000259" key="1">
    <source>
        <dbReference type="Pfam" id="PF00078"/>
    </source>
</evidence>
<dbReference type="PANTHER" id="PTHR47027">
    <property type="entry name" value="REVERSE TRANSCRIPTASE DOMAIN-CONTAINING PROTEIN"/>
    <property type="match status" value="1"/>
</dbReference>
<dbReference type="InterPro" id="IPR000477">
    <property type="entry name" value="RT_dom"/>
</dbReference>
<organism evidence="2 3">
    <name type="scientific">Periplaneta americana</name>
    <name type="common">American cockroach</name>
    <name type="synonym">Blatta americana</name>
    <dbReference type="NCBI Taxonomy" id="6978"/>
    <lineage>
        <taxon>Eukaryota</taxon>
        <taxon>Metazoa</taxon>
        <taxon>Ecdysozoa</taxon>
        <taxon>Arthropoda</taxon>
        <taxon>Hexapoda</taxon>
        <taxon>Insecta</taxon>
        <taxon>Pterygota</taxon>
        <taxon>Neoptera</taxon>
        <taxon>Polyneoptera</taxon>
        <taxon>Dictyoptera</taxon>
        <taxon>Blattodea</taxon>
        <taxon>Blattoidea</taxon>
        <taxon>Blattidae</taxon>
        <taxon>Blattinae</taxon>
        <taxon>Periplaneta</taxon>
    </lineage>
</organism>
<evidence type="ECO:0000313" key="2">
    <source>
        <dbReference type="EMBL" id="KAJ4444198.1"/>
    </source>
</evidence>
<name>A0ABQ8TE37_PERAM</name>
<comment type="caution">
    <text evidence="2">The sequence shown here is derived from an EMBL/GenBank/DDBJ whole genome shotgun (WGS) entry which is preliminary data.</text>
</comment>
<dbReference type="Proteomes" id="UP001148838">
    <property type="component" value="Unassembled WGS sequence"/>
</dbReference>
<dbReference type="Pfam" id="PF00078">
    <property type="entry name" value="RVT_1"/>
    <property type="match status" value="1"/>
</dbReference>
<reference evidence="2 3" key="1">
    <citation type="journal article" date="2022" name="Allergy">
        <title>Genome assembly and annotation of Periplaneta americana reveal a comprehensive cockroach allergen profile.</title>
        <authorList>
            <person name="Wang L."/>
            <person name="Xiong Q."/>
            <person name="Saelim N."/>
            <person name="Wang L."/>
            <person name="Nong W."/>
            <person name="Wan A.T."/>
            <person name="Shi M."/>
            <person name="Liu X."/>
            <person name="Cao Q."/>
            <person name="Hui J.H.L."/>
            <person name="Sookrung N."/>
            <person name="Leung T.F."/>
            <person name="Tungtrongchitr A."/>
            <person name="Tsui S.K.W."/>
        </authorList>
    </citation>
    <scope>NUCLEOTIDE SEQUENCE [LARGE SCALE GENOMIC DNA]</scope>
    <source>
        <strain evidence="2">PWHHKU_190912</strain>
    </source>
</reference>